<keyword evidence="3" id="KW-1185">Reference proteome</keyword>
<protein>
    <recommendedName>
        <fullName evidence="4">DUF333 domain-containing protein</fullName>
    </recommendedName>
</protein>
<evidence type="ECO:0000313" key="3">
    <source>
        <dbReference type="Proteomes" id="UP001061302"/>
    </source>
</evidence>
<name>A0ABY6DMC8_9NEIS</name>
<gene>
    <name evidence="2" type="ORF">N8I74_00390</name>
</gene>
<dbReference type="EMBL" id="CP106753">
    <property type="protein sequence ID" value="UXY15509.1"/>
    <property type="molecule type" value="Genomic_DNA"/>
</dbReference>
<dbReference type="Proteomes" id="UP001061302">
    <property type="component" value="Chromosome"/>
</dbReference>
<keyword evidence="1" id="KW-0732">Signal</keyword>
<dbReference type="RefSeq" id="WP_263124920.1">
    <property type="nucleotide sequence ID" value="NZ_CP106753.1"/>
</dbReference>
<accession>A0ABY6DMC8</accession>
<sequence>MTVRFATALLVPLVLSGCALLPGAPSPAQTGVDGEACVGEVRAAAPGLAEAANPALLGQARFASGKGGTCTAKVFTVAAPVLLYRVFDSGRPYSRLGGWWSLTRPAGPLEAYRAAYAICPEWSNLDRVVACEVRPGSQIVIGTTQSATCADGSTYPRTGENQVYVANDGKAGIVHVGTCSEAAAWP</sequence>
<feature type="signal peptide" evidence="1">
    <location>
        <begin position="1"/>
        <end position="30"/>
    </location>
</feature>
<proteinExistence type="predicted"/>
<evidence type="ECO:0000256" key="1">
    <source>
        <dbReference type="SAM" id="SignalP"/>
    </source>
</evidence>
<feature type="chain" id="PRO_5046840521" description="DUF333 domain-containing protein" evidence="1">
    <location>
        <begin position="31"/>
        <end position="186"/>
    </location>
</feature>
<dbReference type="PROSITE" id="PS51257">
    <property type="entry name" value="PROKAR_LIPOPROTEIN"/>
    <property type="match status" value="1"/>
</dbReference>
<evidence type="ECO:0008006" key="4">
    <source>
        <dbReference type="Google" id="ProtNLM"/>
    </source>
</evidence>
<organism evidence="2 3">
    <name type="scientific">Chitiniphilus purpureus</name>
    <dbReference type="NCBI Taxonomy" id="2981137"/>
    <lineage>
        <taxon>Bacteria</taxon>
        <taxon>Pseudomonadati</taxon>
        <taxon>Pseudomonadota</taxon>
        <taxon>Betaproteobacteria</taxon>
        <taxon>Neisseriales</taxon>
        <taxon>Chitinibacteraceae</taxon>
        <taxon>Chitiniphilus</taxon>
    </lineage>
</organism>
<evidence type="ECO:0000313" key="2">
    <source>
        <dbReference type="EMBL" id="UXY15509.1"/>
    </source>
</evidence>
<reference evidence="2" key="1">
    <citation type="submission" date="2022-10" db="EMBL/GenBank/DDBJ databases">
        <title>Chitiniphilus purpureus sp. nov., a novel chitin-degrading bacterium isolated from crawfish pond sediment.</title>
        <authorList>
            <person name="Li K."/>
        </authorList>
    </citation>
    <scope>NUCLEOTIDE SEQUENCE</scope>
    <source>
        <strain evidence="2">CD1</strain>
    </source>
</reference>